<gene>
    <name evidence="1" type="ORF">DFP90_103225</name>
</gene>
<protein>
    <recommendedName>
        <fullName evidence="3">LysE type translocator</fullName>
    </recommendedName>
</protein>
<sequence length="79" mass="8475">MTLETWLAFLLAAGANVLTPGPAIALAIRNSDWAAPSIQQQAMLRPLAVSGLRFHSGLARSSTTIRRSWRGCAWSVAVI</sequence>
<comment type="caution">
    <text evidence="1">The sequence shown here is derived from an EMBL/GenBank/DDBJ whole genome shotgun (WGS) entry which is preliminary data.</text>
</comment>
<evidence type="ECO:0008006" key="3">
    <source>
        <dbReference type="Google" id="ProtNLM"/>
    </source>
</evidence>
<reference evidence="1 2" key="1">
    <citation type="submission" date="2018-07" db="EMBL/GenBank/DDBJ databases">
        <title>Genomic Encyclopedia of Type Strains, Phase III (KMG-III): the genomes of soil and plant-associated and newly described type strains.</title>
        <authorList>
            <person name="Whitman W."/>
        </authorList>
    </citation>
    <scope>NUCLEOTIDE SEQUENCE [LARGE SCALE GENOMIC DNA]</scope>
    <source>
        <strain evidence="1 2">CECT 8488</strain>
    </source>
</reference>
<dbReference type="AlphaFoldDB" id="A0A3D9HPI6"/>
<evidence type="ECO:0000313" key="1">
    <source>
        <dbReference type="EMBL" id="RED51424.1"/>
    </source>
</evidence>
<dbReference type="RefSeq" id="WP_245957027.1">
    <property type="nucleotide sequence ID" value="NZ_QRDW01000003.1"/>
</dbReference>
<name>A0A3D9HPI6_9PROT</name>
<dbReference type="Proteomes" id="UP000256845">
    <property type="component" value="Unassembled WGS sequence"/>
</dbReference>
<organism evidence="1 2">
    <name type="scientific">Aestuariispira insulae</name>
    <dbReference type="NCBI Taxonomy" id="1461337"/>
    <lineage>
        <taxon>Bacteria</taxon>
        <taxon>Pseudomonadati</taxon>
        <taxon>Pseudomonadota</taxon>
        <taxon>Alphaproteobacteria</taxon>
        <taxon>Rhodospirillales</taxon>
        <taxon>Kiloniellaceae</taxon>
        <taxon>Aestuariispira</taxon>
    </lineage>
</organism>
<keyword evidence="2" id="KW-1185">Reference proteome</keyword>
<proteinExistence type="predicted"/>
<accession>A0A3D9HPI6</accession>
<evidence type="ECO:0000313" key="2">
    <source>
        <dbReference type="Proteomes" id="UP000256845"/>
    </source>
</evidence>
<dbReference type="EMBL" id="QRDW01000003">
    <property type="protein sequence ID" value="RED51424.1"/>
    <property type="molecule type" value="Genomic_DNA"/>
</dbReference>